<gene>
    <name evidence="2" type="ORF">SAMN06265222_1278</name>
</gene>
<protein>
    <submittedName>
        <fullName evidence="2">Outer membrane protein assembly factor BamB, contains PQQ-like beta-propeller repeat</fullName>
    </submittedName>
</protein>
<feature type="domain" description="Pyrrolo-quinoline quinone repeat" evidence="1">
    <location>
        <begin position="62"/>
        <end position="210"/>
    </location>
</feature>
<evidence type="ECO:0000313" key="3">
    <source>
        <dbReference type="Proteomes" id="UP001158067"/>
    </source>
</evidence>
<dbReference type="InterPro" id="IPR015943">
    <property type="entry name" value="WD40/YVTN_repeat-like_dom_sf"/>
</dbReference>
<dbReference type="Gene3D" id="2.130.10.10">
    <property type="entry name" value="YVTN repeat-like/Quinoprotein amine dehydrogenase"/>
    <property type="match status" value="1"/>
</dbReference>
<dbReference type="Proteomes" id="UP001158067">
    <property type="component" value="Unassembled WGS sequence"/>
</dbReference>
<dbReference type="PANTHER" id="PTHR34512">
    <property type="entry name" value="CELL SURFACE PROTEIN"/>
    <property type="match status" value="1"/>
</dbReference>
<evidence type="ECO:0000259" key="1">
    <source>
        <dbReference type="Pfam" id="PF13360"/>
    </source>
</evidence>
<dbReference type="RefSeq" id="WP_283435535.1">
    <property type="nucleotide sequence ID" value="NZ_FXUG01000027.1"/>
</dbReference>
<sequence length="423" mass="45665">MPPIRNAPLVLLIVVWFATSFPPARRFEGEAFAGDWPQVLGPNRDGKAVGETIVPWTAPPKIRWRVPCGAGYAGVAVTNGKVLLWHRQDEHELLDCLSTEDGQRLWQAKFPAVYRGGVEPDLGPRCVPLVSGEHVFVYGAAGDLSAVSIADGTTLWTRQLRTDYAADDGYFGAGSSPIVFKKNLIVPVGGSDDAGLVAVNTSDGQTRWTAVDQEAAYSSPVKIEIDGQTRIIAALRLQTVMIDPESGKVLSEIDFGKRGPTVIAATPLIEHERMLLTAAYGVGCRMLDMSVKPPKDLWSSSDVISSQYATPVHIGDWLYAITGREDFGTGELLCARWSDGKVTWRQPGFGTAHLIGAGDRVLSQLISGRLELFAADASKFRSLAETELPAGIYRALPALSAGTLYCRRSISSSEGELIAIDLK</sequence>
<dbReference type="InterPro" id="IPR011047">
    <property type="entry name" value="Quinoprotein_ADH-like_sf"/>
</dbReference>
<dbReference type="Pfam" id="PF13360">
    <property type="entry name" value="PQQ_2"/>
    <property type="match status" value="1"/>
</dbReference>
<dbReference type="InterPro" id="IPR002372">
    <property type="entry name" value="PQQ_rpt_dom"/>
</dbReference>
<reference evidence="2 3" key="1">
    <citation type="submission" date="2017-05" db="EMBL/GenBank/DDBJ databases">
        <authorList>
            <person name="Varghese N."/>
            <person name="Submissions S."/>
        </authorList>
    </citation>
    <scope>NUCLEOTIDE SEQUENCE [LARGE SCALE GENOMIC DNA]</scope>
    <source>
        <strain evidence="2 3">DSM 25457</strain>
    </source>
</reference>
<proteinExistence type="predicted"/>
<keyword evidence="3" id="KW-1185">Reference proteome</keyword>
<dbReference type="PANTHER" id="PTHR34512:SF30">
    <property type="entry name" value="OUTER MEMBRANE PROTEIN ASSEMBLY FACTOR BAMB"/>
    <property type="match status" value="1"/>
</dbReference>
<organism evidence="2 3">
    <name type="scientific">Neorhodopirellula lusitana</name>
    <dbReference type="NCBI Taxonomy" id="445327"/>
    <lineage>
        <taxon>Bacteria</taxon>
        <taxon>Pseudomonadati</taxon>
        <taxon>Planctomycetota</taxon>
        <taxon>Planctomycetia</taxon>
        <taxon>Pirellulales</taxon>
        <taxon>Pirellulaceae</taxon>
        <taxon>Neorhodopirellula</taxon>
    </lineage>
</organism>
<comment type="caution">
    <text evidence="2">The sequence shown here is derived from an EMBL/GenBank/DDBJ whole genome shotgun (WGS) entry which is preliminary data.</text>
</comment>
<dbReference type="SUPFAM" id="SSF50998">
    <property type="entry name" value="Quinoprotein alcohol dehydrogenase-like"/>
    <property type="match status" value="1"/>
</dbReference>
<evidence type="ECO:0000313" key="2">
    <source>
        <dbReference type="EMBL" id="SMP78671.1"/>
    </source>
</evidence>
<accession>A0ABY1QS03</accession>
<dbReference type="EMBL" id="FXUG01000027">
    <property type="protein sequence ID" value="SMP78671.1"/>
    <property type="molecule type" value="Genomic_DNA"/>
</dbReference>
<name>A0ABY1QS03_9BACT</name>